<proteinExistence type="inferred from homology"/>
<keyword evidence="5" id="KW-0010">Activator</keyword>
<dbReference type="InterPro" id="IPR046830">
    <property type="entry name" value="Calmod_bind_M"/>
</dbReference>
<evidence type="ECO:0000256" key="6">
    <source>
        <dbReference type="ARBA" id="ARBA00023163"/>
    </source>
</evidence>
<keyword evidence="6" id="KW-0804">Transcription</keyword>
<dbReference type="Pfam" id="PF20451">
    <property type="entry name" value="Calmod_bind_M"/>
    <property type="match status" value="1"/>
</dbReference>
<dbReference type="PANTHER" id="PTHR31713:SF100">
    <property type="entry name" value="CALMODULIN-BINDING PROTEIN 60 B"/>
    <property type="match status" value="1"/>
</dbReference>
<dbReference type="GO" id="GO:0003700">
    <property type="term" value="F:DNA-binding transcription factor activity"/>
    <property type="evidence" value="ECO:0007669"/>
    <property type="project" value="TreeGrafter"/>
</dbReference>
<dbReference type="Pfam" id="PF07887">
    <property type="entry name" value="Calmodulin_bind"/>
    <property type="match status" value="1"/>
</dbReference>
<evidence type="ECO:0000259" key="10">
    <source>
        <dbReference type="Pfam" id="PF20451"/>
    </source>
</evidence>
<comment type="subcellular location">
    <subcellularLocation>
        <location evidence="1">Nucleus</location>
    </subcellularLocation>
</comment>
<evidence type="ECO:0000256" key="5">
    <source>
        <dbReference type="ARBA" id="ARBA00023159"/>
    </source>
</evidence>
<comment type="similarity">
    <text evidence="2">Belongs to the plant ACBP60 protein family.</text>
</comment>
<dbReference type="GO" id="GO:0043565">
    <property type="term" value="F:sequence-specific DNA binding"/>
    <property type="evidence" value="ECO:0007669"/>
    <property type="project" value="TreeGrafter"/>
</dbReference>
<evidence type="ECO:0000259" key="9">
    <source>
        <dbReference type="Pfam" id="PF07887"/>
    </source>
</evidence>
<sequence length="620" mass="69458">MSGRGKRSLESGADEGQQPDKKRPALASVIVEALKVDSLQKLCSSLEPILRRVVSEEVERALAKLGPARLEGRSSPKRIEGPDGRNLQLHFKSRLSLPLFTGGKVEGEQGATIHVVLIDINTGHVVTSGPESCVKLDIVVLEGDFNNEGDEGWTEEEFESHVVKEREGKRPLLTGDLQVTLKEGVGTLGDLTFTDNSSWIRSRKFRLGLKVASGYCEGIRIREAKTEAFTVKDHRGELYKKHYPPALNDEVWRLEKIGKDGSFHKRLNKAGILTVEDFLQLVVRDSQKLRNEPSPYSFKMWDALIEHAKTCALSGKLYIYYPDDSRNVGVVFNNIYELSGLIANEQYYPADSLSDSQKVYVDTLVKKAYDNWNQVVEYDGKSLLNFKQIKKSNASRNDLPVGPVNYPNALDNQLPLQRLPISVPSEQPSIDPNMLTGGYDNIITRHPTQSQLINSSSRTQFDTTSFTQPDQQVDLSYDERVGLALGPPQSSSFLAGNSSIQQASLNPFEDCFHNREKGVDDFISEEEIRIRSHEILENEDMQHLLRLFSMGPHASVNEDGYGFPTYMPSPSPGSSYSEDRTRSGKAVVGWLKIKAAMRWGIFVRKKAAERRAKIVELEDE</sequence>
<evidence type="ECO:0000256" key="1">
    <source>
        <dbReference type="ARBA" id="ARBA00004123"/>
    </source>
</evidence>
<dbReference type="Proteomes" id="UP000834106">
    <property type="component" value="Chromosome 5"/>
</dbReference>
<dbReference type="GO" id="GO:0080142">
    <property type="term" value="P:regulation of salicylic acid biosynthetic process"/>
    <property type="evidence" value="ECO:0007669"/>
    <property type="project" value="TreeGrafter"/>
</dbReference>
<reference evidence="12" key="1">
    <citation type="submission" date="2023-05" db="EMBL/GenBank/DDBJ databases">
        <authorList>
            <person name="Huff M."/>
        </authorList>
    </citation>
    <scope>NUCLEOTIDE SEQUENCE</scope>
</reference>
<dbReference type="InterPro" id="IPR046831">
    <property type="entry name" value="Calmodulin_bind_N"/>
</dbReference>
<keyword evidence="13" id="KW-1185">Reference proteome</keyword>
<evidence type="ECO:0000256" key="4">
    <source>
        <dbReference type="ARBA" id="ARBA00023125"/>
    </source>
</evidence>
<protein>
    <submittedName>
        <fullName evidence="12">Uncharacterized protein</fullName>
    </submittedName>
</protein>
<dbReference type="GO" id="GO:0005516">
    <property type="term" value="F:calmodulin binding"/>
    <property type="evidence" value="ECO:0007669"/>
    <property type="project" value="InterPro"/>
</dbReference>
<evidence type="ECO:0000256" key="7">
    <source>
        <dbReference type="ARBA" id="ARBA00023242"/>
    </source>
</evidence>
<evidence type="ECO:0000259" key="11">
    <source>
        <dbReference type="Pfam" id="PF20452"/>
    </source>
</evidence>
<keyword evidence="7" id="KW-0539">Nucleus</keyword>
<dbReference type="EMBL" id="OU503040">
    <property type="protein sequence ID" value="CAI9761076.1"/>
    <property type="molecule type" value="Genomic_DNA"/>
</dbReference>
<dbReference type="InterPro" id="IPR012416">
    <property type="entry name" value="CBP60"/>
</dbReference>
<dbReference type="InterPro" id="IPR046829">
    <property type="entry name" value="Calmod_bind_C"/>
</dbReference>
<evidence type="ECO:0000313" key="13">
    <source>
        <dbReference type="Proteomes" id="UP000834106"/>
    </source>
</evidence>
<keyword evidence="3" id="KW-0805">Transcription regulation</keyword>
<feature type="domain" description="Calmodulin binding protein C-terminal" evidence="11">
    <location>
        <begin position="316"/>
        <end position="378"/>
    </location>
</feature>
<evidence type="ECO:0000313" key="12">
    <source>
        <dbReference type="EMBL" id="CAI9761076.1"/>
    </source>
</evidence>
<name>A0AAD1Z3W0_9LAMI</name>
<feature type="region of interest" description="Disordered" evidence="8">
    <location>
        <begin position="1"/>
        <end position="24"/>
    </location>
</feature>
<feature type="domain" description="Calmodulin binding protein central" evidence="10">
    <location>
        <begin position="246"/>
        <end position="311"/>
    </location>
</feature>
<dbReference type="Pfam" id="PF20452">
    <property type="entry name" value="Calmod_bind_C"/>
    <property type="match status" value="1"/>
</dbReference>
<gene>
    <name evidence="12" type="ORF">FPE_LOCUS8506</name>
</gene>
<evidence type="ECO:0000256" key="2">
    <source>
        <dbReference type="ARBA" id="ARBA00007214"/>
    </source>
</evidence>
<feature type="domain" description="Calmodulin binding protein-like N-terminal" evidence="9">
    <location>
        <begin position="87"/>
        <end position="234"/>
    </location>
</feature>
<evidence type="ECO:0000256" key="8">
    <source>
        <dbReference type="SAM" id="MobiDB-lite"/>
    </source>
</evidence>
<dbReference type="PANTHER" id="PTHR31713">
    <property type="entry name" value="OS02G0177800 PROTEIN"/>
    <property type="match status" value="1"/>
</dbReference>
<keyword evidence="4" id="KW-0238">DNA-binding</keyword>
<dbReference type="AlphaFoldDB" id="A0AAD1Z3W0"/>
<dbReference type="GO" id="GO:0005634">
    <property type="term" value="C:nucleus"/>
    <property type="evidence" value="ECO:0007669"/>
    <property type="project" value="UniProtKB-SubCell"/>
</dbReference>
<evidence type="ECO:0000256" key="3">
    <source>
        <dbReference type="ARBA" id="ARBA00023015"/>
    </source>
</evidence>
<organism evidence="12 13">
    <name type="scientific">Fraxinus pennsylvanica</name>
    <dbReference type="NCBI Taxonomy" id="56036"/>
    <lineage>
        <taxon>Eukaryota</taxon>
        <taxon>Viridiplantae</taxon>
        <taxon>Streptophyta</taxon>
        <taxon>Embryophyta</taxon>
        <taxon>Tracheophyta</taxon>
        <taxon>Spermatophyta</taxon>
        <taxon>Magnoliopsida</taxon>
        <taxon>eudicotyledons</taxon>
        <taxon>Gunneridae</taxon>
        <taxon>Pentapetalae</taxon>
        <taxon>asterids</taxon>
        <taxon>lamiids</taxon>
        <taxon>Lamiales</taxon>
        <taxon>Oleaceae</taxon>
        <taxon>Oleeae</taxon>
        <taxon>Fraxinus</taxon>
    </lineage>
</organism>
<accession>A0AAD1Z3W0</accession>